<dbReference type="PANTHER" id="PTHR20974:SF0">
    <property type="entry name" value="UPF0585 PROTEIN CG18661"/>
    <property type="match status" value="1"/>
</dbReference>
<name>A0A3T0EB82_9PROT</name>
<reference evidence="1 2" key="1">
    <citation type="submission" date="2016-12" db="EMBL/GenBank/DDBJ databases">
        <title>The genome of dimorphic prosthecate Glycocaulis alkaliphilus 6b-8t, isolated from crude oil dictates its adaptability in petroleum environments.</title>
        <authorList>
            <person name="Wu X.-L."/>
            <person name="Geng S."/>
        </authorList>
    </citation>
    <scope>NUCLEOTIDE SEQUENCE [LARGE SCALE GENOMIC DNA]</scope>
    <source>
        <strain evidence="1 2">6B-8</strain>
    </source>
</reference>
<proteinExistence type="predicted"/>
<gene>
    <name evidence="1" type="ORF">X907_2061</name>
</gene>
<evidence type="ECO:0000313" key="2">
    <source>
        <dbReference type="Proteomes" id="UP000286954"/>
    </source>
</evidence>
<dbReference type="EMBL" id="CP018911">
    <property type="protein sequence ID" value="AZU04584.1"/>
    <property type="molecule type" value="Genomic_DNA"/>
</dbReference>
<dbReference type="PANTHER" id="PTHR20974">
    <property type="entry name" value="UPF0585 PROTEIN CG18661"/>
    <property type="match status" value="1"/>
</dbReference>
<dbReference type="InterPro" id="IPR029063">
    <property type="entry name" value="SAM-dependent_MTases_sf"/>
</dbReference>
<evidence type="ECO:0000313" key="1">
    <source>
        <dbReference type="EMBL" id="AZU04584.1"/>
    </source>
</evidence>
<protein>
    <submittedName>
        <fullName evidence="1">Uncharacterized protein</fullName>
    </submittedName>
</protein>
<dbReference type="Proteomes" id="UP000286954">
    <property type="component" value="Chromosome"/>
</dbReference>
<dbReference type="Gene3D" id="3.40.50.150">
    <property type="entry name" value="Vaccinia Virus protein VP39"/>
    <property type="match status" value="1"/>
</dbReference>
<dbReference type="SUPFAM" id="SSF53335">
    <property type="entry name" value="S-adenosyl-L-methionine-dependent methyltransferases"/>
    <property type="match status" value="1"/>
</dbReference>
<organism evidence="1 2">
    <name type="scientific">Glycocaulis alkaliphilus</name>
    <dbReference type="NCBI Taxonomy" id="1434191"/>
    <lineage>
        <taxon>Bacteria</taxon>
        <taxon>Pseudomonadati</taxon>
        <taxon>Pseudomonadota</taxon>
        <taxon>Alphaproteobacteria</taxon>
        <taxon>Maricaulales</taxon>
        <taxon>Maricaulaceae</taxon>
        <taxon>Glycocaulis</taxon>
    </lineage>
</organism>
<sequence>MTRSSPIALEDRGQTGARLSSPSAARNREVIAAALARVLPQGSRVLEIASGTGEHALACVTGRADLHWQPSDPDAASRASIDDWARDGAGRIAPALDLDTQQSGWWQAVPLPLSAVFCANMIHIAPWKAAEGLAEGAATLLDEGGLLILYGPFLEGADTAPSNLDFDASLKARDPRWGVRAREDVEALAARYGFSLLQRLEMPANNLVLVFAKGAP</sequence>
<dbReference type="OrthoDB" id="5525831at2"/>
<dbReference type="RefSeq" id="WP_127567638.1">
    <property type="nucleotide sequence ID" value="NZ_BMFB01000001.1"/>
</dbReference>
<accession>A0A3T0EB82</accession>
<dbReference type="KEGG" id="gak:X907_2061"/>
<dbReference type="InterPro" id="IPR010342">
    <property type="entry name" value="DUF938"/>
</dbReference>
<keyword evidence="2" id="KW-1185">Reference proteome</keyword>
<dbReference type="Pfam" id="PF06080">
    <property type="entry name" value="DUF938"/>
    <property type="match status" value="1"/>
</dbReference>
<dbReference type="AlphaFoldDB" id="A0A3T0EB82"/>